<dbReference type="InterPro" id="IPR016181">
    <property type="entry name" value="Acyl_CoA_acyltransferase"/>
</dbReference>
<dbReference type="InterPro" id="IPR000182">
    <property type="entry name" value="GNAT_dom"/>
</dbReference>
<evidence type="ECO:0000259" key="1">
    <source>
        <dbReference type="PROSITE" id="PS51186"/>
    </source>
</evidence>
<dbReference type="PROSITE" id="PS51186">
    <property type="entry name" value="GNAT"/>
    <property type="match status" value="1"/>
</dbReference>
<dbReference type="Proteomes" id="UP001185012">
    <property type="component" value="Unassembled WGS sequence"/>
</dbReference>
<keyword evidence="3" id="KW-1185">Reference proteome</keyword>
<dbReference type="CDD" id="cd04301">
    <property type="entry name" value="NAT_SF"/>
    <property type="match status" value="1"/>
</dbReference>
<dbReference type="Pfam" id="PF00583">
    <property type="entry name" value="Acetyltransf_1"/>
    <property type="match status" value="1"/>
</dbReference>
<dbReference type="Gene3D" id="3.40.630.30">
    <property type="match status" value="1"/>
</dbReference>
<reference evidence="2 3" key="1">
    <citation type="submission" date="2023-07" db="EMBL/GenBank/DDBJ databases">
        <title>Genomic Encyclopedia of Type Strains, Phase IV (KMG-IV): sequencing the most valuable type-strain genomes for metagenomic binning, comparative biology and taxonomic classification.</title>
        <authorList>
            <person name="Goeker M."/>
        </authorList>
    </citation>
    <scope>NUCLEOTIDE SEQUENCE [LARGE SCALE GENOMIC DNA]</scope>
    <source>
        <strain evidence="2 3">DSM 45903</strain>
    </source>
</reference>
<sequence>MKIEEATIDRKQEIFALDQMVYNGPVRRPFLQQAIYSNECFVARQEQQIVGFGVMAQTFFDHYFISLLVVHPHFQRRGIGKSLMCQLMKVCPGEKLFTSTNQSNKAMHHLCQSLEFAKSGFH</sequence>
<feature type="domain" description="N-acetyltransferase" evidence="1">
    <location>
        <begin position="1"/>
        <end position="122"/>
    </location>
</feature>
<gene>
    <name evidence="2" type="ORF">JOE21_001141</name>
</gene>
<comment type="caution">
    <text evidence="2">The sequence shown here is derived from an EMBL/GenBank/DDBJ whole genome shotgun (WGS) entry which is preliminary data.</text>
</comment>
<protein>
    <submittedName>
        <fullName evidence="2">Ribosomal protein S18 acetylase RimI-like enzyme</fullName>
    </submittedName>
</protein>
<evidence type="ECO:0000313" key="2">
    <source>
        <dbReference type="EMBL" id="MDR6225150.1"/>
    </source>
</evidence>
<dbReference type="SUPFAM" id="SSF55729">
    <property type="entry name" value="Acyl-CoA N-acyltransferases (Nat)"/>
    <property type="match status" value="1"/>
</dbReference>
<proteinExistence type="predicted"/>
<dbReference type="EMBL" id="JAVDQG010000002">
    <property type="protein sequence ID" value="MDR6225150.1"/>
    <property type="molecule type" value="Genomic_DNA"/>
</dbReference>
<accession>A0ABU1IK50</accession>
<dbReference type="RefSeq" id="WP_309863414.1">
    <property type="nucleotide sequence ID" value="NZ_JAVDQG010000002.1"/>
</dbReference>
<organism evidence="2 3">
    <name type="scientific">Desmospora profundinema</name>
    <dbReference type="NCBI Taxonomy" id="1571184"/>
    <lineage>
        <taxon>Bacteria</taxon>
        <taxon>Bacillati</taxon>
        <taxon>Bacillota</taxon>
        <taxon>Bacilli</taxon>
        <taxon>Bacillales</taxon>
        <taxon>Thermoactinomycetaceae</taxon>
        <taxon>Desmospora</taxon>
    </lineage>
</organism>
<name>A0ABU1IK50_9BACL</name>
<evidence type="ECO:0000313" key="3">
    <source>
        <dbReference type="Proteomes" id="UP001185012"/>
    </source>
</evidence>